<reference evidence="3" key="1">
    <citation type="journal article" date="2015" name="Nat. Genet.">
        <title>The genome and transcriptome of the zoonotic hookworm Ancylostoma ceylanicum identify infection-specific gene families.</title>
        <authorList>
            <person name="Schwarz E.M."/>
            <person name="Hu Y."/>
            <person name="Antoshechkin I."/>
            <person name="Miller M.M."/>
            <person name="Sternberg P.W."/>
            <person name="Aroian R.V."/>
        </authorList>
    </citation>
    <scope>NUCLEOTIDE SEQUENCE</scope>
    <source>
        <strain evidence="3">HY135</strain>
    </source>
</reference>
<keyword evidence="1" id="KW-1133">Transmembrane helix</keyword>
<proteinExistence type="predicted"/>
<keyword evidence="3" id="KW-1185">Reference proteome</keyword>
<sequence length="99" mass="11346">MMTRVKRDLQERYFLNSLMSGDRVCTEQFSLIKVLSALNCRNVLRCPPLAAQELHGPPRKRHLILPSLMVVRIVGNMLSLALVVFCLDLLLDQCIHCRL</sequence>
<feature type="transmembrane region" description="Helical" evidence="1">
    <location>
        <begin position="69"/>
        <end position="91"/>
    </location>
</feature>
<comment type="caution">
    <text evidence="2">The sequence shown here is derived from an EMBL/GenBank/DDBJ whole genome shotgun (WGS) entry which is preliminary data.</text>
</comment>
<evidence type="ECO:0000313" key="3">
    <source>
        <dbReference type="Proteomes" id="UP000024635"/>
    </source>
</evidence>
<dbReference type="AlphaFoldDB" id="A0A016WZG6"/>
<dbReference type="EMBL" id="JARK01000055">
    <property type="protein sequence ID" value="EYC44642.1"/>
    <property type="molecule type" value="Genomic_DNA"/>
</dbReference>
<dbReference type="Proteomes" id="UP000024635">
    <property type="component" value="Unassembled WGS sequence"/>
</dbReference>
<accession>A0A016WZG6</accession>
<name>A0A016WZG6_9BILA</name>
<protein>
    <submittedName>
        <fullName evidence="2">Uncharacterized protein</fullName>
    </submittedName>
</protein>
<gene>
    <name evidence="2" type="primary">Acey_s0455.g1768</name>
    <name evidence="2" type="ORF">Y032_0455g1768</name>
</gene>
<keyword evidence="1" id="KW-0812">Transmembrane</keyword>
<keyword evidence="1" id="KW-0472">Membrane</keyword>
<evidence type="ECO:0000313" key="2">
    <source>
        <dbReference type="EMBL" id="EYC44642.1"/>
    </source>
</evidence>
<organism evidence="2 3">
    <name type="scientific">Ancylostoma ceylanicum</name>
    <dbReference type="NCBI Taxonomy" id="53326"/>
    <lineage>
        <taxon>Eukaryota</taxon>
        <taxon>Metazoa</taxon>
        <taxon>Ecdysozoa</taxon>
        <taxon>Nematoda</taxon>
        <taxon>Chromadorea</taxon>
        <taxon>Rhabditida</taxon>
        <taxon>Rhabditina</taxon>
        <taxon>Rhabditomorpha</taxon>
        <taxon>Strongyloidea</taxon>
        <taxon>Ancylostomatidae</taxon>
        <taxon>Ancylostomatinae</taxon>
        <taxon>Ancylostoma</taxon>
    </lineage>
</organism>
<evidence type="ECO:0000256" key="1">
    <source>
        <dbReference type="SAM" id="Phobius"/>
    </source>
</evidence>